<organism evidence="4 5">
    <name type="scientific">Ascobolus immersus RN42</name>
    <dbReference type="NCBI Taxonomy" id="1160509"/>
    <lineage>
        <taxon>Eukaryota</taxon>
        <taxon>Fungi</taxon>
        <taxon>Dikarya</taxon>
        <taxon>Ascomycota</taxon>
        <taxon>Pezizomycotina</taxon>
        <taxon>Pezizomycetes</taxon>
        <taxon>Pezizales</taxon>
        <taxon>Ascobolaceae</taxon>
        <taxon>Ascobolus</taxon>
    </lineage>
</organism>
<proteinExistence type="predicted"/>
<keyword evidence="1" id="KW-0479">Metal-binding</keyword>
<dbReference type="InterPro" id="IPR036875">
    <property type="entry name" value="Znf_CCHC_sf"/>
</dbReference>
<dbReference type="AlphaFoldDB" id="A0A3N4HDF9"/>
<evidence type="ECO:0000313" key="5">
    <source>
        <dbReference type="Proteomes" id="UP000275078"/>
    </source>
</evidence>
<dbReference type="EMBL" id="ML119867">
    <property type="protein sequence ID" value="RPA72309.1"/>
    <property type="molecule type" value="Genomic_DNA"/>
</dbReference>
<keyword evidence="5" id="KW-1185">Reference proteome</keyword>
<gene>
    <name evidence="4" type="ORF">BJ508DRAFT_419532</name>
</gene>
<dbReference type="GO" id="GO:0008270">
    <property type="term" value="F:zinc ion binding"/>
    <property type="evidence" value="ECO:0007669"/>
    <property type="project" value="UniProtKB-KW"/>
</dbReference>
<reference evidence="4 5" key="1">
    <citation type="journal article" date="2018" name="Nat. Ecol. Evol.">
        <title>Pezizomycetes genomes reveal the molecular basis of ectomycorrhizal truffle lifestyle.</title>
        <authorList>
            <person name="Murat C."/>
            <person name="Payen T."/>
            <person name="Noel B."/>
            <person name="Kuo A."/>
            <person name="Morin E."/>
            <person name="Chen J."/>
            <person name="Kohler A."/>
            <person name="Krizsan K."/>
            <person name="Balestrini R."/>
            <person name="Da Silva C."/>
            <person name="Montanini B."/>
            <person name="Hainaut M."/>
            <person name="Levati E."/>
            <person name="Barry K.W."/>
            <person name="Belfiori B."/>
            <person name="Cichocki N."/>
            <person name="Clum A."/>
            <person name="Dockter R.B."/>
            <person name="Fauchery L."/>
            <person name="Guy J."/>
            <person name="Iotti M."/>
            <person name="Le Tacon F."/>
            <person name="Lindquist E.A."/>
            <person name="Lipzen A."/>
            <person name="Malagnac F."/>
            <person name="Mello A."/>
            <person name="Molinier V."/>
            <person name="Miyauchi S."/>
            <person name="Poulain J."/>
            <person name="Riccioni C."/>
            <person name="Rubini A."/>
            <person name="Sitrit Y."/>
            <person name="Splivallo R."/>
            <person name="Traeger S."/>
            <person name="Wang M."/>
            <person name="Zifcakova L."/>
            <person name="Wipf D."/>
            <person name="Zambonelli A."/>
            <person name="Paolocci F."/>
            <person name="Nowrousian M."/>
            <person name="Ottonello S."/>
            <person name="Baldrian P."/>
            <person name="Spatafora J.W."/>
            <person name="Henrissat B."/>
            <person name="Nagy L.G."/>
            <person name="Aury J.M."/>
            <person name="Wincker P."/>
            <person name="Grigoriev I.V."/>
            <person name="Bonfante P."/>
            <person name="Martin F.M."/>
        </authorList>
    </citation>
    <scope>NUCLEOTIDE SEQUENCE [LARGE SCALE GENOMIC DNA]</scope>
    <source>
        <strain evidence="4 5">RN42</strain>
    </source>
</reference>
<keyword evidence="1" id="KW-0863">Zinc-finger</keyword>
<dbReference type="SUPFAM" id="SSF57756">
    <property type="entry name" value="Retrovirus zinc finger-like domains"/>
    <property type="match status" value="1"/>
</dbReference>
<dbReference type="PROSITE" id="PS50158">
    <property type="entry name" value="ZF_CCHC"/>
    <property type="match status" value="1"/>
</dbReference>
<dbReference type="Proteomes" id="UP000275078">
    <property type="component" value="Unassembled WGS sequence"/>
</dbReference>
<evidence type="ECO:0000256" key="2">
    <source>
        <dbReference type="SAM" id="MobiDB-lite"/>
    </source>
</evidence>
<keyword evidence="1" id="KW-0862">Zinc</keyword>
<sequence>MVMIQQAVIPRMRRRGEVATLSTFVPEVRTVRAWKATYPEEGNLQPILLPSMENLLAGVVPLQNRQGIPEGLTVVAPGAEARNTGHGRRRRNRAIEGQAPAGEQQRAHRCSLCGREGHNRRTCPDLIDEED</sequence>
<dbReference type="GO" id="GO:0003676">
    <property type="term" value="F:nucleic acid binding"/>
    <property type="evidence" value="ECO:0007669"/>
    <property type="project" value="InterPro"/>
</dbReference>
<dbReference type="OrthoDB" id="8026949at2759"/>
<accession>A0A3N4HDF9</accession>
<name>A0A3N4HDF9_ASCIM</name>
<protein>
    <recommendedName>
        <fullName evidence="3">CCHC-type domain-containing protein</fullName>
    </recommendedName>
</protein>
<evidence type="ECO:0000313" key="4">
    <source>
        <dbReference type="EMBL" id="RPA72309.1"/>
    </source>
</evidence>
<dbReference type="InterPro" id="IPR001878">
    <property type="entry name" value="Znf_CCHC"/>
</dbReference>
<evidence type="ECO:0000256" key="1">
    <source>
        <dbReference type="PROSITE-ProRule" id="PRU00047"/>
    </source>
</evidence>
<feature type="region of interest" description="Disordered" evidence="2">
    <location>
        <begin position="78"/>
        <end position="108"/>
    </location>
</feature>
<evidence type="ECO:0000259" key="3">
    <source>
        <dbReference type="PROSITE" id="PS50158"/>
    </source>
</evidence>
<feature type="domain" description="CCHC-type" evidence="3">
    <location>
        <begin position="109"/>
        <end position="125"/>
    </location>
</feature>